<keyword evidence="2" id="KW-1185">Reference proteome</keyword>
<dbReference type="AlphaFoldDB" id="A0A8S1WYT7"/>
<evidence type="ECO:0000313" key="1">
    <source>
        <dbReference type="EMBL" id="CAD8193690.1"/>
    </source>
</evidence>
<gene>
    <name evidence="1" type="ORF">POCTA_138.1.T1050057</name>
</gene>
<reference evidence="1" key="1">
    <citation type="submission" date="2021-01" db="EMBL/GenBank/DDBJ databases">
        <authorList>
            <consortium name="Genoscope - CEA"/>
            <person name="William W."/>
        </authorList>
    </citation>
    <scope>NUCLEOTIDE SEQUENCE</scope>
</reference>
<proteinExistence type="predicted"/>
<name>A0A8S1WYT7_PAROT</name>
<dbReference type="Proteomes" id="UP000683925">
    <property type="component" value="Unassembled WGS sequence"/>
</dbReference>
<evidence type="ECO:0000313" key="2">
    <source>
        <dbReference type="Proteomes" id="UP000683925"/>
    </source>
</evidence>
<dbReference type="OrthoDB" id="306827at2759"/>
<dbReference type="OMA" id="NEFRKCK"/>
<accession>A0A8S1WYT7</accession>
<protein>
    <recommendedName>
        <fullName evidence="3">RING-type domain-containing protein</fullName>
    </recommendedName>
</protein>
<dbReference type="EMBL" id="CAJJDP010000105">
    <property type="protein sequence ID" value="CAD8193690.1"/>
    <property type="molecule type" value="Genomic_DNA"/>
</dbReference>
<organism evidence="1 2">
    <name type="scientific">Paramecium octaurelia</name>
    <dbReference type="NCBI Taxonomy" id="43137"/>
    <lineage>
        <taxon>Eukaryota</taxon>
        <taxon>Sar</taxon>
        <taxon>Alveolata</taxon>
        <taxon>Ciliophora</taxon>
        <taxon>Intramacronucleata</taxon>
        <taxon>Oligohymenophorea</taxon>
        <taxon>Peniculida</taxon>
        <taxon>Parameciidae</taxon>
        <taxon>Paramecium</taxon>
    </lineage>
</organism>
<comment type="caution">
    <text evidence="1">The sequence shown here is derived from an EMBL/GenBank/DDBJ whole genome shotgun (WGS) entry which is preliminary data.</text>
</comment>
<sequence>MNIVILCKSNPFYKNVDPNSKIYDYMSKIFEMPKNSIIVKISPTENIDKEDYFSKFKNANTSHIAFYVYDSNGCSLEYVNPQFKKSTSITEYGYCSQENDETSLSRTQINNSSKIFYEDKLEQIITMTRNISQQNFDSGSVKSLQNNMCTFCMVLIEEASIETSCFHYFHTNCFKLIIENQLFQKAPILNCLCKMQLNLKSLLYLDDKYEAESFKHRFILNQLSALEKNIQNQFGNEFRKCKNVKSCNFFYMHLPFIQKQHEFCPNCLWHSDK</sequence>
<evidence type="ECO:0008006" key="3">
    <source>
        <dbReference type="Google" id="ProtNLM"/>
    </source>
</evidence>